<feature type="compositionally biased region" description="Basic and acidic residues" evidence="1">
    <location>
        <begin position="37"/>
        <end position="51"/>
    </location>
</feature>
<evidence type="ECO:0000313" key="2">
    <source>
        <dbReference type="EMBL" id="KIO32488.1"/>
    </source>
</evidence>
<dbReference type="AlphaFoldDB" id="A0A0C3LEV8"/>
<dbReference type="EMBL" id="KN822954">
    <property type="protein sequence ID" value="KIO32488.1"/>
    <property type="molecule type" value="Genomic_DNA"/>
</dbReference>
<dbReference type="Proteomes" id="UP000054248">
    <property type="component" value="Unassembled WGS sequence"/>
</dbReference>
<organism evidence="2 3">
    <name type="scientific">Tulasnella calospora MUT 4182</name>
    <dbReference type="NCBI Taxonomy" id="1051891"/>
    <lineage>
        <taxon>Eukaryota</taxon>
        <taxon>Fungi</taxon>
        <taxon>Dikarya</taxon>
        <taxon>Basidiomycota</taxon>
        <taxon>Agaricomycotina</taxon>
        <taxon>Agaricomycetes</taxon>
        <taxon>Cantharellales</taxon>
        <taxon>Tulasnellaceae</taxon>
        <taxon>Tulasnella</taxon>
    </lineage>
</organism>
<accession>A0A0C3LEV8</accession>
<dbReference type="HOGENOM" id="CLU_2499523_0_0_1"/>
<proteinExistence type="predicted"/>
<gene>
    <name evidence="2" type="ORF">M407DRAFT_104928</name>
</gene>
<reference evidence="2 3" key="1">
    <citation type="submission" date="2014-04" db="EMBL/GenBank/DDBJ databases">
        <authorList>
            <consortium name="DOE Joint Genome Institute"/>
            <person name="Kuo A."/>
            <person name="Girlanda M."/>
            <person name="Perotto S."/>
            <person name="Kohler A."/>
            <person name="Nagy L.G."/>
            <person name="Floudas D."/>
            <person name="Copeland A."/>
            <person name="Barry K.W."/>
            <person name="Cichocki N."/>
            <person name="Veneault-Fourrey C."/>
            <person name="LaButti K."/>
            <person name="Lindquist E.A."/>
            <person name="Lipzen A."/>
            <person name="Lundell T."/>
            <person name="Morin E."/>
            <person name="Murat C."/>
            <person name="Sun H."/>
            <person name="Tunlid A."/>
            <person name="Henrissat B."/>
            <person name="Grigoriev I.V."/>
            <person name="Hibbett D.S."/>
            <person name="Martin F."/>
            <person name="Nordberg H.P."/>
            <person name="Cantor M.N."/>
            <person name="Hua S.X."/>
        </authorList>
    </citation>
    <scope>NUCLEOTIDE SEQUENCE [LARGE SCALE GENOMIC DNA]</scope>
    <source>
        <strain evidence="2 3">MUT 4182</strain>
    </source>
</reference>
<reference evidence="3" key="2">
    <citation type="submission" date="2015-01" db="EMBL/GenBank/DDBJ databases">
        <title>Evolutionary Origins and Diversification of the Mycorrhizal Mutualists.</title>
        <authorList>
            <consortium name="DOE Joint Genome Institute"/>
            <consortium name="Mycorrhizal Genomics Consortium"/>
            <person name="Kohler A."/>
            <person name="Kuo A."/>
            <person name="Nagy L.G."/>
            <person name="Floudas D."/>
            <person name="Copeland A."/>
            <person name="Barry K.W."/>
            <person name="Cichocki N."/>
            <person name="Veneault-Fourrey C."/>
            <person name="LaButti K."/>
            <person name="Lindquist E.A."/>
            <person name="Lipzen A."/>
            <person name="Lundell T."/>
            <person name="Morin E."/>
            <person name="Murat C."/>
            <person name="Riley R."/>
            <person name="Ohm R."/>
            <person name="Sun H."/>
            <person name="Tunlid A."/>
            <person name="Henrissat B."/>
            <person name="Grigoriev I.V."/>
            <person name="Hibbett D.S."/>
            <person name="Martin F."/>
        </authorList>
    </citation>
    <scope>NUCLEOTIDE SEQUENCE [LARGE SCALE GENOMIC DNA]</scope>
    <source>
        <strain evidence="3">MUT 4182</strain>
    </source>
</reference>
<feature type="region of interest" description="Disordered" evidence="1">
    <location>
        <begin position="24"/>
        <end position="65"/>
    </location>
</feature>
<keyword evidence="3" id="KW-1185">Reference proteome</keyword>
<sequence length="86" mass="10283">MSKKRLTSICEIDRWERKLKTAKREGTVKKRQRKKCNRIDTGKNVKEDFNRGRRGRGRNREERIRRGCKNSDEGRLCRDHNGGVIR</sequence>
<evidence type="ECO:0000313" key="3">
    <source>
        <dbReference type="Proteomes" id="UP000054248"/>
    </source>
</evidence>
<evidence type="ECO:0000256" key="1">
    <source>
        <dbReference type="SAM" id="MobiDB-lite"/>
    </source>
</evidence>
<protein>
    <submittedName>
        <fullName evidence="2">Uncharacterized protein</fullName>
    </submittedName>
</protein>
<name>A0A0C3LEV8_9AGAM</name>